<dbReference type="InterPro" id="IPR022826">
    <property type="entry name" value="KDO_kinase"/>
</dbReference>
<dbReference type="RefSeq" id="WP_265676626.1">
    <property type="nucleotide sequence ID" value="NZ_JAKRRY010000030.1"/>
</dbReference>
<evidence type="ECO:0000256" key="13">
    <source>
        <dbReference type="ARBA" id="ARBA00029511"/>
    </source>
</evidence>
<evidence type="ECO:0000256" key="6">
    <source>
        <dbReference type="ARBA" id="ARBA00022519"/>
    </source>
</evidence>
<evidence type="ECO:0000256" key="1">
    <source>
        <dbReference type="ARBA" id="ARBA00004515"/>
    </source>
</evidence>
<keyword evidence="10 15" id="KW-0067">ATP-binding</keyword>
<dbReference type="NCBIfam" id="NF002475">
    <property type="entry name" value="PRK01723.1"/>
    <property type="match status" value="1"/>
</dbReference>
<evidence type="ECO:0000256" key="3">
    <source>
        <dbReference type="ARBA" id="ARBA00010327"/>
    </source>
</evidence>
<keyword evidence="8 15" id="KW-0547">Nucleotide-binding</keyword>
<dbReference type="AlphaFoldDB" id="A0A9X3CQV5"/>
<organism evidence="16 17">
    <name type="scientific">Vibrio qingdaonensis</name>
    <dbReference type="NCBI Taxonomy" id="2829491"/>
    <lineage>
        <taxon>Bacteria</taxon>
        <taxon>Pseudomonadati</taxon>
        <taxon>Pseudomonadota</taxon>
        <taxon>Gammaproteobacteria</taxon>
        <taxon>Vibrionales</taxon>
        <taxon>Vibrionaceae</taxon>
        <taxon>Vibrio</taxon>
    </lineage>
</organism>
<dbReference type="SUPFAM" id="SSF56112">
    <property type="entry name" value="Protein kinase-like (PK-like)"/>
    <property type="match status" value="1"/>
</dbReference>
<dbReference type="GO" id="GO:0016773">
    <property type="term" value="F:phosphotransferase activity, alcohol group as acceptor"/>
    <property type="evidence" value="ECO:0007669"/>
    <property type="project" value="UniProtKB-UniRule"/>
</dbReference>
<keyword evidence="6 15" id="KW-0997">Cell inner membrane</keyword>
<dbReference type="GO" id="GO:0005524">
    <property type="term" value="F:ATP binding"/>
    <property type="evidence" value="ECO:0007669"/>
    <property type="project" value="UniProtKB-UniRule"/>
</dbReference>
<evidence type="ECO:0000256" key="2">
    <source>
        <dbReference type="ARBA" id="ARBA00004713"/>
    </source>
</evidence>
<comment type="pathway">
    <text evidence="2 15">Bacterial outer membrane biogenesis; LPS core biosynthesis.</text>
</comment>
<dbReference type="HAMAP" id="MF_00521">
    <property type="entry name" value="KDO_kinase"/>
    <property type="match status" value="1"/>
</dbReference>
<keyword evidence="9 15" id="KW-0418">Kinase</keyword>
<evidence type="ECO:0000256" key="10">
    <source>
        <dbReference type="ARBA" id="ARBA00022840"/>
    </source>
</evidence>
<dbReference type="InterPro" id="IPR011009">
    <property type="entry name" value="Kinase-like_dom_sf"/>
</dbReference>
<comment type="similarity">
    <text evidence="3 15">Belongs to the protein kinase superfamily. KdkA/RfaP family.</text>
</comment>
<dbReference type="GO" id="GO:0016301">
    <property type="term" value="F:kinase activity"/>
    <property type="evidence" value="ECO:0007669"/>
    <property type="project" value="UniProtKB-KW"/>
</dbReference>
<dbReference type="Proteomes" id="UP001155587">
    <property type="component" value="Unassembled WGS sequence"/>
</dbReference>
<keyword evidence="7 15" id="KW-0808">Transferase</keyword>
<accession>A0A9X3CQV5</accession>
<dbReference type="EC" id="2.7.1.166" evidence="4 15"/>
<evidence type="ECO:0000256" key="15">
    <source>
        <dbReference type="HAMAP-Rule" id="MF_00521"/>
    </source>
</evidence>
<evidence type="ECO:0000256" key="8">
    <source>
        <dbReference type="ARBA" id="ARBA00022741"/>
    </source>
</evidence>
<keyword evidence="12 15" id="KW-0472">Membrane</keyword>
<dbReference type="EMBL" id="JAKRRY010000030">
    <property type="protein sequence ID" value="MCW8348056.1"/>
    <property type="molecule type" value="Genomic_DNA"/>
</dbReference>
<evidence type="ECO:0000256" key="4">
    <source>
        <dbReference type="ARBA" id="ARBA00011988"/>
    </source>
</evidence>
<name>A0A9X3CQV5_9VIBR</name>
<sequence length="234" mass="27361">MKTVNSNNTTYWFDEVLLQEPIEQVFAADFWQSQGKVIGSAQGRGTTWFVQTQTGEAALRHYRRGGLFGKLVKDQYWFTGWEKTRSFQEFHLLNTLREAGVNVPKPIAARAVKVGPYYRADLLSEKIANARDLVAILQDKPLPKEMYQKIGAEIRKMHDAQVNHTDLNIHNILIDDQDKVWIIDFDKCFKLRGQEWKKGNLERLQRSFEKEVVRRNIHFTEFDFRALERATLES</sequence>
<dbReference type="GO" id="GO:0009244">
    <property type="term" value="P:lipopolysaccharide core region biosynthetic process"/>
    <property type="evidence" value="ECO:0007669"/>
    <property type="project" value="UniProtKB-UniRule"/>
</dbReference>
<evidence type="ECO:0000256" key="7">
    <source>
        <dbReference type="ARBA" id="ARBA00022679"/>
    </source>
</evidence>
<keyword evidence="5 15" id="KW-1003">Cell membrane</keyword>
<evidence type="ECO:0000256" key="12">
    <source>
        <dbReference type="ARBA" id="ARBA00023136"/>
    </source>
</evidence>
<evidence type="ECO:0000256" key="11">
    <source>
        <dbReference type="ARBA" id="ARBA00022985"/>
    </source>
</evidence>
<evidence type="ECO:0000256" key="14">
    <source>
        <dbReference type="ARBA" id="ARBA00034417"/>
    </source>
</evidence>
<dbReference type="Pfam" id="PF06293">
    <property type="entry name" value="Kdo"/>
    <property type="match status" value="1"/>
</dbReference>
<dbReference type="Gene3D" id="1.10.510.10">
    <property type="entry name" value="Transferase(Phosphotransferase) domain 1"/>
    <property type="match status" value="1"/>
</dbReference>
<comment type="subcellular location">
    <subcellularLocation>
        <location evidence="1 15">Cell inner membrane</location>
        <topology evidence="1 15">Peripheral membrane protein</topology>
        <orientation evidence="1 15">Cytoplasmic side</orientation>
    </subcellularLocation>
</comment>
<proteinExistence type="inferred from homology"/>
<gene>
    <name evidence="15" type="primary">kdkA</name>
    <name evidence="16" type="ORF">MD535_18870</name>
</gene>
<protein>
    <recommendedName>
        <fullName evidence="13 15">3-deoxy-D-manno-octulosonic acid kinase</fullName>
        <shortName evidence="15">Kdo kinase</shortName>
        <ecNumber evidence="4 15">2.7.1.166</ecNumber>
    </recommendedName>
</protein>
<keyword evidence="11 15" id="KW-0448">Lipopolysaccharide biosynthesis</keyword>
<evidence type="ECO:0000313" key="16">
    <source>
        <dbReference type="EMBL" id="MCW8348056.1"/>
    </source>
</evidence>
<comment type="function">
    <text evidence="15">Catalyzes the ATP-dependent phosphorylation of the 3-deoxy-D-manno-octulosonic acid (Kdo) residue in Kdo-lipid IV(A) at the 4-OH position.</text>
</comment>
<dbReference type="GO" id="GO:0005886">
    <property type="term" value="C:plasma membrane"/>
    <property type="evidence" value="ECO:0007669"/>
    <property type="project" value="UniProtKB-SubCell"/>
</dbReference>
<evidence type="ECO:0000256" key="5">
    <source>
        <dbReference type="ARBA" id="ARBA00022475"/>
    </source>
</evidence>
<comment type="catalytic activity">
    <reaction evidence="14 15">
        <text>an alpha-Kdo-(2-&gt;6)-lipid IVA + ATP = a 4-O-phospho-alpha-Kdo-(2-&gt;6)-lipid IVA + ADP + H(+)</text>
        <dbReference type="Rhea" id="RHEA:74271"/>
        <dbReference type="ChEBI" id="CHEBI:15378"/>
        <dbReference type="ChEBI" id="CHEBI:30616"/>
        <dbReference type="ChEBI" id="CHEBI:176428"/>
        <dbReference type="ChEBI" id="CHEBI:193140"/>
        <dbReference type="ChEBI" id="CHEBI:456216"/>
        <dbReference type="EC" id="2.7.1.166"/>
    </reaction>
</comment>
<feature type="active site" evidence="15">
    <location>
        <position position="166"/>
    </location>
</feature>
<reference evidence="16" key="1">
    <citation type="submission" date="2022-02" db="EMBL/GenBank/DDBJ databases">
        <title>Vibrio sp. nov, a new bacterium isolated from seawater.</title>
        <authorList>
            <person name="Yuan Y."/>
        </authorList>
    </citation>
    <scope>NUCLEOTIDE SEQUENCE</scope>
    <source>
        <strain evidence="16">ZSDZ65</strain>
    </source>
</reference>
<keyword evidence="17" id="KW-1185">Reference proteome</keyword>
<evidence type="ECO:0000256" key="9">
    <source>
        <dbReference type="ARBA" id="ARBA00022777"/>
    </source>
</evidence>
<evidence type="ECO:0000313" key="17">
    <source>
        <dbReference type="Proteomes" id="UP001155587"/>
    </source>
</evidence>
<comment type="caution">
    <text evidence="16">The sequence shown here is derived from an EMBL/GenBank/DDBJ whole genome shotgun (WGS) entry which is preliminary data.</text>
</comment>